<evidence type="ECO:0000256" key="4">
    <source>
        <dbReference type="ARBA" id="ARBA00022485"/>
    </source>
</evidence>
<dbReference type="InterPro" id="IPR045169">
    <property type="entry name" value="NO2/SO3_Rdtase_4Fe4S_prot"/>
</dbReference>
<protein>
    <submittedName>
        <fullName evidence="12">NADPH-dependent assimilatory sulfite reductase hemoprotein subunit</fullName>
    </submittedName>
</protein>
<keyword evidence="5" id="KW-0349">Heme</keyword>
<proteinExistence type="inferred from homology"/>
<dbReference type="NCBIfam" id="NF010029">
    <property type="entry name" value="PRK13504.1"/>
    <property type="match status" value="1"/>
</dbReference>
<dbReference type="PANTHER" id="PTHR11493:SF47">
    <property type="entry name" value="SULFITE REDUCTASE [NADPH] SUBUNIT BETA"/>
    <property type="match status" value="1"/>
</dbReference>
<evidence type="ECO:0000256" key="7">
    <source>
        <dbReference type="ARBA" id="ARBA00023002"/>
    </source>
</evidence>
<keyword evidence="6" id="KW-0479">Metal-binding</keyword>
<keyword evidence="13" id="KW-1185">Reference proteome</keyword>
<dbReference type="InterPro" id="IPR006066">
    <property type="entry name" value="NO2/SO3_Rdtase_FeS/sirohaem_BS"/>
</dbReference>
<evidence type="ECO:0000256" key="6">
    <source>
        <dbReference type="ARBA" id="ARBA00022723"/>
    </source>
</evidence>
<organism evidence="12 13">
    <name type="scientific">Candidatus Doriopsillibacter californiensis</name>
    <dbReference type="NCBI Taxonomy" id="2970740"/>
    <lineage>
        <taxon>Bacteria</taxon>
        <taxon>Pseudomonadati</taxon>
        <taxon>Pseudomonadota</taxon>
        <taxon>Gammaproteobacteria</taxon>
        <taxon>Candidatus Tethybacterales</taxon>
        <taxon>Candidatus Persebacteraceae</taxon>
        <taxon>Candidatus Doriopsillibacter</taxon>
    </lineage>
</organism>
<keyword evidence="8" id="KW-0408">Iron</keyword>
<comment type="similarity">
    <text evidence="3">Belongs to the nitrite and sulfite reductase 4Fe-4S domain family.</text>
</comment>
<evidence type="ECO:0000256" key="1">
    <source>
        <dbReference type="ARBA" id="ARBA00001929"/>
    </source>
</evidence>
<dbReference type="PRINTS" id="PR00397">
    <property type="entry name" value="SIROHAEM"/>
</dbReference>
<keyword evidence="4" id="KW-0004">4Fe-4S</keyword>
<keyword evidence="7" id="KW-0560">Oxidoreductase</keyword>
<evidence type="ECO:0000259" key="10">
    <source>
        <dbReference type="Pfam" id="PF01077"/>
    </source>
</evidence>
<dbReference type="InterPro" id="IPR036136">
    <property type="entry name" value="Nit/Sulf_reduc_fer-like_dom_sf"/>
</dbReference>
<dbReference type="PROSITE" id="PS00365">
    <property type="entry name" value="NIR_SIR"/>
    <property type="match status" value="1"/>
</dbReference>
<dbReference type="InterPro" id="IPR045854">
    <property type="entry name" value="NO2/SO3_Rdtase_4Fe4S_sf"/>
</dbReference>
<comment type="cofactor">
    <cofactor evidence="2">
        <name>[4Fe-4S] cluster</name>
        <dbReference type="ChEBI" id="CHEBI:49883"/>
    </cofactor>
</comment>
<feature type="domain" description="Nitrite/Sulfite reductase ferredoxin-like" evidence="11">
    <location>
        <begin position="353"/>
        <end position="413"/>
    </location>
</feature>
<dbReference type="Pfam" id="PF01077">
    <property type="entry name" value="NIR_SIR"/>
    <property type="match status" value="1"/>
</dbReference>
<evidence type="ECO:0000256" key="5">
    <source>
        <dbReference type="ARBA" id="ARBA00022617"/>
    </source>
</evidence>
<accession>A0ABT7QK93</accession>
<dbReference type="Proteomes" id="UP001168167">
    <property type="component" value="Unassembled WGS sequence"/>
</dbReference>
<reference evidence="12" key="1">
    <citation type="submission" date="2022-08" db="EMBL/GenBank/DDBJ databases">
        <authorList>
            <person name="Dzunkova M."/>
            <person name="La Clair J."/>
            <person name="Tyml T."/>
            <person name="Doud D."/>
            <person name="Schulz F."/>
            <person name="Piquer S."/>
            <person name="Porcel Sanchis D."/>
            <person name="Osborn A."/>
            <person name="Robinson D."/>
            <person name="Louie K.B."/>
            <person name="Bowen B.P."/>
            <person name="Bowers R."/>
            <person name="Lee J."/>
            <person name="Arnau Llombart V."/>
            <person name="Diaz Villanueva W."/>
            <person name="Gosliner T."/>
            <person name="Northen T."/>
            <person name="Cheng J.-F."/>
            <person name="Burkart M.D."/>
            <person name="Woyke T."/>
        </authorList>
    </citation>
    <scope>NUCLEOTIDE SEQUENCE</scope>
    <source>
        <strain evidence="12">Df01</strain>
    </source>
</reference>
<evidence type="ECO:0000256" key="2">
    <source>
        <dbReference type="ARBA" id="ARBA00001966"/>
    </source>
</evidence>
<dbReference type="SUPFAM" id="SSF55124">
    <property type="entry name" value="Nitrite/Sulfite reductase N-terminal domain-like"/>
    <property type="match status" value="2"/>
</dbReference>
<reference evidence="12" key="2">
    <citation type="journal article" date="2023" name="Microbiome">
        <title>Synthase-selected sorting approach identifies a beta-lactone synthase in a nudibranch symbiotic bacterium.</title>
        <authorList>
            <person name="Dzunkova M."/>
            <person name="La Clair J.J."/>
            <person name="Tyml T."/>
            <person name="Doud D."/>
            <person name="Schulz F."/>
            <person name="Piquer-Esteban S."/>
            <person name="Porcel Sanchis D."/>
            <person name="Osborn A."/>
            <person name="Robinson D."/>
            <person name="Louie K.B."/>
            <person name="Bowen B.P."/>
            <person name="Bowers R.M."/>
            <person name="Lee J."/>
            <person name="Arnau V."/>
            <person name="Diaz-Villanueva W."/>
            <person name="Stepanauskas R."/>
            <person name="Gosliner T."/>
            <person name="Date S.V."/>
            <person name="Northen T.R."/>
            <person name="Cheng J.F."/>
            <person name="Burkart M.D."/>
            <person name="Woyke T."/>
        </authorList>
    </citation>
    <scope>NUCLEOTIDE SEQUENCE</scope>
    <source>
        <strain evidence="12">Df01</strain>
    </source>
</reference>
<dbReference type="Pfam" id="PF03460">
    <property type="entry name" value="NIR_SIR_ferr"/>
    <property type="match status" value="2"/>
</dbReference>
<gene>
    <name evidence="12" type="ORF">NQX30_01770</name>
</gene>
<evidence type="ECO:0000259" key="11">
    <source>
        <dbReference type="Pfam" id="PF03460"/>
    </source>
</evidence>
<name>A0ABT7QK93_9GAMM</name>
<feature type="domain" description="Nitrite/sulphite reductase 4Fe-4S" evidence="10">
    <location>
        <begin position="180"/>
        <end position="332"/>
    </location>
</feature>
<dbReference type="InterPro" id="IPR006067">
    <property type="entry name" value="NO2/SO3_Rdtase_4Fe4S_dom"/>
</dbReference>
<evidence type="ECO:0000256" key="8">
    <source>
        <dbReference type="ARBA" id="ARBA00023004"/>
    </source>
</evidence>
<comment type="cofactor">
    <cofactor evidence="1">
        <name>siroheme</name>
        <dbReference type="ChEBI" id="CHEBI:60052"/>
    </cofactor>
</comment>
<dbReference type="InterPro" id="IPR005117">
    <property type="entry name" value="NiRdtase/SiRdtase_haem-b_fer"/>
</dbReference>
<dbReference type="EMBL" id="JANQAO010000001">
    <property type="protein sequence ID" value="MDM5147109.1"/>
    <property type="molecule type" value="Genomic_DNA"/>
</dbReference>
<dbReference type="PANTHER" id="PTHR11493">
    <property type="entry name" value="SULFITE REDUCTASE [NADPH] SUBUNIT BETA-RELATED"/>
    <property type="match status" value="1"/>
</dbReference>
<feature type="domain" description="Nitrite/Sulfite reductase ferredoxin-like" evidence="11">
    <location>
        <begin position="80"/>
        <end position="138"/>
    </location>
</feature>
<evidence type="ECO:0000256" key="9">
    <source>
        <dbReference type="ARBA" id="ARBA00023014"/>
    </source>
</evidence>
<comment type="caution">
    <text evidence="12">The sequence shown here is derived from an EMBL/GenBank/DDBJ whole genome shotgun (WGS) entry which is preliminary data.</text>
</comment>
<sequence>MSIKLPSPKQPDALAENPSPVEIIKDSSDYLRGDITDGLTDNLTGAIGTSDQTLIKFHGIYQQDNRDVRMERAARKLEPDYSFMLRLRIPGGLITPAQWLAVNSVANELTETGSIRLTTRQTLQFHGIPKENLRSLVATCEHRLLDSIAACGDVNRNVMCTPHAELSPTHTAAYDIATAISRRLLPATRAYYEIWLGEENLTGGITEEPLYGKHYLPRKFKIGIAIPPSNDIDVYSQDIGFVSVVKNNSLHGFNIIIGGGLGMTHSDTRTYPRVGDDIGFCTPKQAIDVAWHLVAIQRDYGNRSDRKLSRFKYTVARLGAATIKAELDKRLGFALEPSVPVQWMHRGDYLGWHRRPDGKWDLTLFVENGRLAAETSLKNALSEAAALDCCSLLITPNQNIMLINIADSDRIRVEAVFSRRKLSIEDNTTLSGLRRNAMACVSMPTCPLAMAEAERYMPTLLTRLENEVTTLNLRQNDIIIRMTGCPNGCARPYLGEIGLVGKSPGRYNLYLGASYGGDRLSSLVGKNLNEEGIVAFLRPLLEKYANQRQDDERFGDFLVRTGHVKAPQCGADFHP</sequence>
<evidence type="ECO:0000313" key="12">
    <source>
        <dbReference type="EMBL" id="MDM5147109.1"/>
    </source>
</evidence>
<dbReference type="SUPFAM" id="SSF56014">
    <property type="entry name" value="Nitrite and sulphite reductase 4Fe-4S domain-like"/>
    <property type="match status" value="2"/>
</dbReference>
<dbReference type="Gene3D" id="3.30.413.10">
    <property type="entry name" value="Sulfite Reductase Hemoprotein, domain 1"/>
    <property type="match status" value="2"/>
</dbReference>
<keyword evidence="9" id="KW-0411">Iron-sulfur</keyword>
<evidence type="ECO:0000256" key="3">
    <source>
        <dbReference type="ARBA" id="ARBA00010429"/>
    </source>
</evidence>
<evidence type="ECO:0000313" key="13">
    <source>
        <dbReference type="Proteomes" id="UP001168167"/>
    </source>
</evidence>